<evidence type="ECO:0000256" key="1">
    <source>
        <dbReference type="SAM" id="MobiDB-lite"/>
    </source>
</evidence>
<evidence type="ECO:0000313" key="2">
    <source>
        <dbReference type="EMBL" id="PSN60726.1"/>
    </source>
</evidence>
<dbReference type="AlphaFoldDB" id="A0A2T2N654"/>
<reference evidence="2 3" key="1">
    <citation type="journal article" date="2018" name="Front. Microbiol.">
        <title>Genome-Wide Analysis of Corynespora cassiicola Leaf Fall Disease Putative Effectors.</title>
        <authorList>
            <person name="Lopez D."/>
            <person name="Ribeiro S."/>
            <person name="Label P."/>
            <person name="Fumanal B."/>
            <person name="Venisse J.S."/>
            <person name="Kohler A."/>
            <person name="de Oliveira R.R."/>
            <person name="Labutti K."/>
            <person name="Lipzen A."/>
            <person name="Lail K."/>
            <person name="Bauer D."/>
            <person name="Ohm R.A."/>
            <person name="Barry K.W."/>
            <person name="Spatafora J."/>
            <person name="Grigoriev I.V."/>
            <person name="Martin F.M."/>
            <person name="Pujade-Renaud V."/>
        </authorList>
    </citation>
    <scope>NUCLEOTIDE SEQUENCE [LARGE SCALE GENOMIC DNA]</scope>
    <source>
        <strain evidence="2 3">Philippines</strain>
    </source>
</reference>
<keyword evidence="3" id="KW-1185">Reference proteome</keyword>
<gene>
    <name evidence="2" type="ORF">BS50DRAFT_197109</name>
</gene>
<feature type="compositionally biased region" description="Polar residues" evidence="1">
    <location>
        <begin position="326"/>
        <end position="336"/>
    </location>
</feature>
<evidence type="ECO:0000313" key="3">
    <source>
        <dbReference type="Proteomes" id="UP000240883"/>
    </source>
</evidence>
<proteinExistence type="predicted"/>
<name>A0A2T2N654_CORCC</name>
<accession>A0A2T2N654</accession>
<feature type="region of interest" description="Disordered" evidence="1">
    <location>
        <begin position="311"/>
        <end position="336"/>
    </location>
</feature>
<sequence>MRDMGSGATTTSKKRIHARLICAFAHLRPFLVQAGSRREGFETRIHLSATGASGRAGGPMTRDVYDRQAGSARHWAARRRRGRRRGRSKLCRCKSRCRRRLRFAGGRPWLGFRATTGDGWQWMGREGVPCRAGALTGLGAPLTAGACKFHVHVHVFVCVAGAGEPLRFLSFFLSALLRRLQRPASQLPLPVPSWPSWPSRPSHLALLALPALPPGVTPAPPHHPRCHPLCPPPPCPGGAFVLLPVPFLAHAACACACAWVPLRLAARLPCSSTSCPLAPLQPSEPAAGIAISLPRPGPPPAIHRAASRCWPSNASDQVGPTPAQLHPSNLSRHPSF</sequence>
<organism evidence="2 3">
    <name type="scientific">Corynespora cassiicola Philippines</name>
    <dbReference type="NCBI Taxonomy" id="1448308"/>
    <lineage>
        <taxon>Eukaryota</taxon>
        <taxon>Fungi</taxon>
        <taxon>Dikarya</taxon>
        <taxon>Ascomycota</taxon>
        <taxon>Pezizomycotina</taxon>
        <taxon>Dothideomycetes</taxon>
        <taxon>Pleosporomycetidae</taxon>
        <taxon>Pleosporales</taxon>
        <taxon>Corynesporascaceae</taxon>
        <taxon>Corynespora</taxon>
    </lineage>
</organism>
<protein>
    <submittedName>
        <fullName evidence="2">Uncharacterized protein</fullName>
    </submittedName>
</protein>
<dbReference type="Proteomes" id="UP000240883">
    <property type="component" value="Unassembled WGS sequence"/>
</dbReference>
<dbReference type="EMBL" id="KZ678147">
    <property type="protein sequence ID" value="PSN60726.1"/>
    <property type="molecule type" value="Genomic_DNA"/>
</dbReference>